<name>A0A1L9QU82_9CYAN</name>
<feature type="transmembrane region" description="Helical" evidence="1">
    <location>
        <begin position="477"/>
        <end position="494"/>
    </location>
</feature>
<feature type="transmembrane region" description="Helical" evidence="1">
    <location>
        <begin position="267"/>
        <end position="287"/>
    </location>
</feature>
<evidence type="ECO:0000313" key="3">
    <source>
        <dbReference type="Proteomes" id="UP000183940"/>
    </source>
</evidence>
<dbReference type="Pfam" id="PF19554">
    <property type="entry name" value="DUF6077"/>
    <property type="match status" value="1"/>
</dbReference>
<feature type="transmembrane region" description="Helical" evidence="1">
    <location>
        <begin position="12"/>
        <end position="31"/>
    </location>
</feature>
<proteinExistence type="predicted"/>
<dbReference type="Proteomes" id="UP000183940">
    <property type="component" value="Unassembled WGS sequence"/>
</dbReference>
<organism evidence="2 3">
    <name type="scientific">Roseofilum reptotaenium AO1-A</name>
    <dbReference type="NCBI Taxonomy" id="1925591"/>
    <lineage>
        <taxon>Bacteria</taxon>
        <taxon>Bacillati</taxon>
        <taxon>Cyanobacteriota</taxon>
        <taxon>Cyanophyceae</taxon>
        <taxon>Desertifilales</taxon>
        <taxon>Desertifilaceae</taxon>
        <taxon>Roseofilum</taxon>
    </lineage>
</organism>
<feature type="transmembrane region" description="Helical" evidence="1">
    <location>
        <begin position="506"/>
        <end position="523"/>
    </location>
</feature>
<feature type="transmembrane region" description="Helical" evidence="1">
    <location>
        <begin position="243"/>
        <end position="261"/>
    </location>
</feature>
<feature type="transmembrane region" description="Helical" evidence="1">
    <location>
        <begin position="416"/>
        <end position="433"/>
    </location>
</feature>
<feature type="transmembrane region" description="Helical" evidence="1">
    <location>
        <begin position="95"/>
        <end position="112"/>
    </location>
</feature>
<feature type="transmembrane region" description="Helical" evidence="1">
    <location>
        <begin position="118"/>
        <end position="134"/>
    </location>
</feature>
<feature type="transmembrane region" description="Helical" evidence="1">
    <location>
        <begin position="324"/>
        <end position="351"/>
    </location>
</feature>
<comment type="caution">
    <text evidence="2">The sequence shown here is derived from an EMBL/GenBank/DDBJ whole genome shotgun (WGS) entry which is preliminary data.</text>
</comment>
<keyword evidence="3" id="KW-1185">Reference proteome</keyword>
<evidence type="ECO:0000256" key="1">
    <source>
        <dbReference type="SAM" id="Phobius"/>
    </source>
</evidence>
<sequence>MNFTNFTQMKESQGWAGLIVEVSCLSWVWLIGVWTLLCNTMVLRQATFETLLPFSAIALILAIVGFFLSFHTVIPDSSSLAKDSPERPKQQLGKDLALPLGIAVILVIIYGITDNFVLFWSLATLGLAISYGQLLRKSPENLVLKSPKIVPWEWLLGLGALAIIATAIIHRTHGDDAFYLNLMVAALDHPDRPLMVQDTMHGVPNVPLLLPVYRVHSIELLAAVISQITGISHLWVRNFWQPLAIAPLVVFASALFFRAIVPRHWLSVTTVTTFLLVILTTAAGLGNFSLARLQQGKPLFVAILVPLIIVYTLRYLTAPSAWKWMILTLANIAAVGCSSTALYAAPLTVFLTTCGYWNPTRKATWRAVSVLTTGAYPLAIALLFITQVKTSSPNMSNLNFEAIINNDFVLHLKHGMGGYFFWVATLASWAVLTDLNLRRFLLGTILIFMLLFMNPFLQEFWAVNLTGVPTFRRLWWVIPRHLLLGILLSFPLIFSSFSYYQKQAKITFYAFVSTALIVLSTALSPNPYSPQIDFNLIQYRFPPQPKLPQERLDLINRIQAKVPPGSYVLAPASPVGEEVAGDELARWMIVPRTPLYPIVVTESYLNVTNFFPESEAQQRRILSQYISGVNRPSNAPQVLQSSIPQLSIKAAIVPLSNPWEPEINALLSSLGFQVTIIDHYALWIL</sequence>
<feature type="transmembrane region" description="Helical" evidence="1">
    <location>
        <begin position="440"/>
        <end position="457"/>
    </location>
</feature>
<protein>
    <recommendedName>
        <fullName evidence="4">Glycosyltransferase RgtA/B/C/D-like domain-containing protein</fullName>
    </recommendedName>
</protein>
<feature type="transmembrane region" description="Helical" evidence="1">
    <location>
        <begin position="154"/>
        <end position="173"/>
    </location>
</feature>
<keyword evidence="1" id="KW-0812">Transmembrane</keyword>
<feature type="transmembrane region" description="Helical" evidence="1">
    <location>
        <begin position="299"/>
        <end position="318"/>
    </location>
</feature>
<gene>
    <name evidence="2" type="ORF">BI308_07220</name>
</gene>
<reference evidence="2" key="1">
    <citation type="submission" date="2016-10" db="EMBL/GenBank/DDBJ databases">
        <title>CRISPR-Cas defence system in Roseofilum reptotaenium: evidence of a bacteriophage-cyanobacterium arms race in the coral black band disease.</title>
        <authorList>
            <person name="Buerger P."/>
            <person name="Wood-Charlson E.M."/>
            <person name="Weynberg K.D."/>
            <person name="Willis B."/>
            <person name="Van Oppen M.J."/>
        </authorList>
    </citation>
    <scope>NUCLEOTIDE SEQUENCE [LARGE SCALE GENOMIC DNA]</scope>
    <source>
        <strain evidence="2">AO1-A</strain>
    </source>
</reference>
<evidence type="ECO:0000313" key="2">
    <source>
        <dbReference type="EMBL" id="OJJ26186.1"/>
    </source>
</evidence>
<evidence type="ECO:0008006" key="4">
    <source>
        <dbReference type="Google" id="ProtNLM"/>
    </source>
</evidence>
<dbReference type="InterPro" id="IPR045723">
    <property type="entry name" value="DUF6077"/>
</dbReference>
<keyword evidence="1" id="KW-1133">Transmembrane helix</keyword>
<accession>A0A1L9QU82</accession>
<feature type="transmembrane region" description="Helical" evidence="1">
    <location>
        <begin position="51"/>
        <end position="74"/>
    </location>
</feature>
<dbReference type="AlphaFoldDB" id="A0A1L9QU82"/>
<feature type="transmembrane region" description="Helical" evidence="1">
    <location>
        <begin position="363"/>
        <end position="385"/>
    </location>
</feature>
<keyword evidence="1" id="KW-0472">Membrane</keyword>
<dbReference type="EMBL" id="MLAW01000009">
    <property type="protein sequence ID" value="OJJ26186.1"/>
    <property type="molecule type" value="Genomic_DNA"/>
</dbReference>